<protein>
    <submittedName>
        <fullName evidence="2">Uncharacterized protein</fullName>
    </submittedName>
</protein>
<evidence type="ECO:0000313" key="2">
    <source>
        <dbReference type="EMBL" id="KAG0493923.1"/>
    </source>
</evidence>
<accession>A0A835RXQ5</accession>
<organism evidence="2 3">
    <name type="scientific">Vanilla planifolia</name>
    <name type="common">Vanilla</name>
    <dbReference type="NCBI Taxonomy" id="51239"/>
    <lineage>
        <taxon>Eukaryota</taxon>
        <taxon>Viridiplantae</taxon>
        <taxon>Streptophyta</taxon>
        <taxon>Embryophyta</taxon>
        <taxon>Tracheophyta</taxon>
        <taxon>Spermatophyta</taxon>
        <taxon>Magnoliopsida</taxon>
        <taxon>Liliopsida</taxon>
        <taxon>Asparagales</taxon>
        <taxon>Orchidaceae</taxon>
        <taxon>Vanilloideae</taxon>
        <taxon>Vanilleae</taxon>
        <taxon>Vanilla</taxon>
    </lineage>
</organism>
<dbReference type="AlphaFoldDB" id="A0A835RXQ5"/>
<comment type="caution">
    <text evidence="2">The sequence shown here is derived from an EMBL/GenBank/DDBJ whole genome shotgun (WGS) entry which is preliminary data.</text>
</comment>
<reference evidence="2 3" key="1">
    <citation type="journal article" date="2020" name="Nat. Food">
        <title>A phased Vanilla planifolia genome enables genetic improvement of flavour and production.</title>
        <authorList>
            <person name="Hasing T."/>
            <person name="Tang H."/>
            <person name="Brym M."/>
            <person name="Khazi F."/>
            <person name="Huang T."/>
            <person name="Chambers A.H."/>
        </authorList>
    </citation>
    <scope>NUCLEOTIDE SEQUENCE [LARGE SCALE GENOMIC DNA]</scope>
    <source>
        <tissue evidence="2">Leaf</tissue>
    </source>
</reference>
<dbReference type="EMBL" id="JADCNM010000002">
    <property type="protein sequence ID" value="KAG0493923.1"/>
    <property type="molecule type" value="Genomic_DNA"/>
</dbReference>
<evidence type="ECO:0000313" key="3">
    <source>
        <dbReference type="Proteomes" id="UP000639772"/>
    </source>
</evidence>
<name>A0A835RXQ5_VANPL</name>
<dbReference type="Proteomes" id="UP000639772">
    <property type="component" value="Unassembled WGS sequence"/>
</dbReference>
<feature type="region of interest" description="Disordered" evidence="1">
    <location>
        <begin position="33"/>
        <end position="57"/>
    </location>
</feature>
<evidence type="ECO:0000256" key="1">
    <source>
        <dbReference type="SAM" id="MobiDB-lite"/>
    </source>
</evidence>
<gene>
    <name evidence="2" type="ORF">HPP92_004917</name>
</gene>
<proteinExistence type="predicted"/>
<sequence length="57" mass="6580">MDIASPENRCRRVSLLDETAFIVRVGSLTRNTVKARDDQDDADEQNPVIRNRRAHEE</sequence>